<dbReference type="EMBL" id="SSMQ01000001">
    <property type="protein sequence ID" value="TKD13347.1"/>
    <property type="molecule type" value="Genomic_DNA"/>
</dbReference>
<proteinExistence type="predicted"/>
<organism evidence="1 2">
    <name type="scientific">Polyangium fumosum</name>
    <dbReference type="NCBI Taxonomy" id="889272"/>
    <lineage>
        <taxon>Bacteria</taxon>
        <taxon>Pseudomonadati</taxon>
        <taxon>Myxococcota</taxon>
        <taxon>Polyangia</taxon>
        <taxon>Polyangiales</taxon>
        <taxon>Polyangiaceae</taxon>
        <taxon>Polyangium</taxon>
    </lineage>
</organism>
<dbReference type="Proteomes" id="UP000309215">
    <property type="component" value="Unassembled WGS sequence"/>
</dbReference>
<comment type="caution">
    <text evidence="1">The sequence shown here is derived from an EMBL/GenBank/DDBJ whole genome shotgun (WGS) entry which is preliminary data.</text>
</comment>
<keyword evidence="2" id="KW-1185">Reference proteome</keyword>
<dbReference type="RefSeq" id="WP_136927164.1">
    <property type="nucleotide sequence ID" value="NZ_SSMQ01000001.1"/>
</dbReference>
<dbReference type="AlphaFoldDB" id="A0A4U1JL64"/>
<protein>
    <submittedName>
        <fullName evidence="1">Uncharacterized protein</fullName>
    </submittedName>
</protein>
<reference evidence="1 2" key="1">
    <citation type="submission" date="2019-04" db="EMBL/GenBank/DDBJ databases">
        <authorList>
            <person name="Li Y."/>
            <person name="Wang J."/>
        </authorList>
    </citation>
    <scope>NUCLEOTIDE SEQUENCE [LARGE SCALE GENOMIC DNA]</scope>
    <source>
        <strain evidence="1 2">DSM 14668</strain>
    </source>
</reference>
<evidence type="ECO:0000313" key="2">
    <source>
        <dbReference type="Proteomes" id="UP000309215"/>
    </source>
</evidence>
<sequence>MDAMTPEEQEHALLKHVPEDGSAIGNTTLMRTLQWTPIVYWPVRNRLAERGVLELGRGQGGSVRRALNATVGAPAAAAGTIPEPTVAPQDEWEREKSLYVPMAKVIRESWVADAGFDNHVLQVTAQQGSKMTGGKWSRPDVAIATLSTYPYVPGRHFDVITFEIKTADGLDVTAVYEALAHLRSATRSYVLAHVPSERAKDLETMLVEVFAEAKKHGIGVITADKPDDYTTWDEVIDPVRTEPDPRRLNDFLAKQFTKEQLEHMMKWFK</sequence>
<gene>
    <name evidence="1" type="ORF">E8A74_02035</name>
</gene>
<dbReference type="OrthoDB" id="4578845at2"/>
<name>A0A4U1JL64_9BACT</name>
<accession>A0A4U1JL64</accession>
<evidence type="ECO:0000313" key="1">
    <source>
        <dbReference type="EMBL" id="TKD13347.1"/>
    </source>
</evidence>